<comment type="caution">
    <text evidence="2">The sequence shown here is derived from an EMBL/GenBank/DDBJ whole genome shotgun (WGS) entry which is preliminary data.</text>
</comment>
<evidence type="ECO:0000256" key="1">
    <source>
        <dbReference type="ARBA" id="ARBA00006974"/>
    </source>
</evidence>
<evidence type="ECO:0000313" key="2">
    <source>
        <dbReference type="EMBL" id="KAF8370059.1"/>
    </source>
</evidence>
<gene>
    <name evidence="2" type="ORF">HHK36_031915</name>
</gene>
<protein>
    <recommendedName>
        <fullName evidence="4">Small auxin up regulated protein</fullName>
    </recommendedName>
</protein>
<organism evidence="2 3">
    <name type="scientific">Tetracentron sinense</name>
    <name type="common">Spur-leaf</name>
    <dbReference type="NCBI Taxonomy" id="13715"/>
    <lineage>
        <taxon>Eukaryota</taxon>
        <taxon>Viridiplantae</taxon>
        <taxon>Streptophyta</taxon>
        <taxon>Embryophyta</taxon>
        <taxon>Tracheophyta</taxon>
        <taxon>Spermatophyta</taxon>
        <taxon>Magnoliopsida</taxon>
        <taxon>Trochodendrales</taxon>
        <taxon>Trochodendraceae</taxon>
        <taxon>Tetracentron</taxon>
    </lineage>
</organism>
<evidence type="ECO:0008006" key="4">
    <source>
        <dbReference type="Google" id="ProtNLM"/>
    </source>
</evidence>
<dbReference type="Pfam" id="PF02519">
    <property type="entry name" value="Auxin_inducible"/>
    <property type="match status" value="1"/>
</dbReference>
<dbReference type="GO" id="GO:0009733">
    <property type="term" value="P:response to auxin"/>
    <property type="evidence" value="ECO:0007669"/>
    <property type="project" value="InterPro"/>
</dbReference>
<accession>A0A834Y8Z7</accession>
<dbReference type="OrthoDB" id="625231at2759"/>
<evidence type="ECO:0000313" key="3">
    <source>
        <dbReference type="Proteomes" id="UP000655225"/>
    </source>
</evidence>
<keyword evidence="3" id="KW-1185">Reference proteome</keyword>
<dbReference type="PANTHER" id="PTHR31929">
    <property type="entry name" value="SAUR-LIKE AUXIN-RESPONSIVE PROTEIN FAMILY-RELATED"/>
    <property type="match status" value="1"/>
</dbReference>
<proteinExistence type="inferred from homology"/>
<dbReference type="AlphaFoldDB" id="A0A834Y8Z7"/>
<dbReference type="InterPro" id="IPR003676">
    <property type="entry name" value="SAUR_fam"/>
</dbReference>
<name>A0A834Y8Z7_TETSI</name>
<dbReference type="EMBL" id="JABCRI010000314">
    <property type="protein sequence ID" value="KAF8370059.1"/>
    <property type="molecule type" value="Genomic_DNA"/>
</dbReference>
<reference evidence="2 3" key="1">
    <citation type="submission" date="2020-04" db="EMBL/GenBank/DDBJ databases">
        <title>Plant Genome Project.</title>
        <authorList>
            <person name="Zhang R.-G."/>
        </authorList>
    </citation>
    <scope>NUCLEOTIDE SEQUENCE [LARGE SCALE GENOMIC DNA]</scope>
    <source>
        <strain evidence="2">YNK0</strain>
        <tissue evidence="2">Leaf</tissue>
    </source>
</reference>
<sequence>MGIRLPSLALHAKQILKVQSLLTRNQLSQAATTADVPKATLRFTWERTRRSDLWSLSRPNCQSPDHRLHCKGLPLFSINTKALNQPSQHPSLHPHPLKCLSFLFLVLSKPVRSIRGHPSLFFKTVMGIRLPSLALHAKQILKVQSLLFTNQFSPAATTAVVPKGHFAVYVGENQKKRFVVPMSYLNHPSFQDLLTQAEEEFGFDHPMGGLTIPCKEAAFIDLTSRLNAL</sequence>
<dbReference type="Proteomes" id="UP000655225">
    <property type="component" value="Unassembled WGS sequence"/>
</dbReference>
<comment type="similarity">
    <text evidence="1">Belongs to the ARG7 family.</text>
</comment>